<evidence type="ECO:0000313" key="2">
    <source>
        <dbReference type="Proteomes" id="UP000265520"/>
    </source>
</evidence>
<organism evidence="1 2">
    <name type="scientific">Trifolium medium</name>
    <dbReference type="NCBI Taxonomy" id="97028"/>
    <lineage>
        <taxon>Eukaryota</taxon>
        <taxon>Viridiplantae</taxon>
        <taxon>Streptophyta</taxon>
        <taxon>Embryophyta</taxon>
        <taxon>Tracheophyta</taxon>
        <taxon>Spermatophyta</taxon>
        <taxon>Magnoliopsida</taxon>
        <taxon>eudicotyledons</taxon>
        <taxon>Gunneridae</taxon>
        <taxon>Pentapetalae</taxon>
        <taxon>rosids</taxon>
        <taxon>fabids</taxon>
        <taxon>Fabales</taxon>
        <taxon>Fabaceae</taxon>
        <taxon>Papilionoideae</taxon>
        <taxon>50 kb inversion clade</taxon>
        <taxon>NPAAA clade</taxon>
        <taxon>Hologalegina</taxon>
        <taxon>IRL clade</taxon>
        <taxon>Trifolieae</taxon>
        <taxon>Trifolium</taxon>
    </lineage>
</organism>
<dbReference type="AlphaFoldDB" id="A0A392UVX8"/>
<comment type="caution">
    <text evidence="1">The sequence shown here is derived from an EMBL/GenBank/DDBJ whole genome shotgun (WGS) entry which is preliminary data.</text>
</comment>
<feature type="non-terminal residue" evidence="1">
    <location>
        <position position="1"/>
    </location>
</feature>
<name>A0A392UVX8_9FABA</name>
<dbReference type="EMBL" id="LXQA010990341">
    <property type="protein sequence ID" value="MCI80204.1"/>
    <property type="molecule type" value="Genomic_DNA"/>
</dbReference>
<evidence type="ECO:0000313" key="1">
    <source>
        <dbReference type="EMBL" id="MCI80204.1"/>
    </source>
</evidence>
<accession>A0A392UVX8</accession>
<sequence>KTLSLNDAVMVFSVLSGDDGLVAISGDVDRKRECYV</sequence>
<keyword evidence="2" id="KW-1185">Reference proteome</keyword>
<dbReference type="Proteomes" id="UP000265520">
    <property type="component" value="Unassembled WGS sequence"/>
</dbReference>
<reference evidence="1 2" key="1">
    <citation type="journal article" date="2018" name="Front. Plant Sci.">
        <title>Red Clover (Trifolium pratense) and Zigzag Clover (T. medium) - A Picture of Genomic Similarities and Differences.</title>
        <authorList>
            <person name="Dluhosova J."/>
            <person name="Istvanek J."/>
            <person name="Nedelnik J."/>
            <person name="Repkova J."/>
        </authorList>
    </citation>
    <scope>NUCLEOTIDE SEQUENCE [LARGE SCALE GENOMIC DNA]</scope>
    <source>
        <strain evidence="2">cv. 10/8</strain>
        <tissue evidence="1">Leaf</tissue>
    </source>
</reference>
<protein>
    <submittedName>
        <fullName evidence="1">Uncharacterized protein</fullName>
    </submittedName>
</protein>
<proteinExistence type="predicted"/>